<protein>
    <submittedName>
        <fullName evidence="1">Uncharacterized protein</fullName>
    </submittedName>
</protein>
<dbReference type="HOGENOM" id="CLU_129803_0_0_4"/>
<dbReference type="eggNOG" id="ENOG50315N7">
    <property type="taxonomic scope" value="Bacteria"/>
</dbReference>
<dbReference type="InterPro" id="IPR011051">
    <property type="entry name" value="RmlC_Cupin_sf"/>
</dbReference>
<name>U5ND22_9BURK</name>
<proteinExistence type="predicted"/>
<dbReference type="PATRIC" id="fig|946483.4.peg.2079"/>
<reference evidence="1 2" key="1">
    <citation type="journal article" date="2013" name="Genome Biol.">
        <title>Genomic analysis reveals key aspects of prokaryotic symbiosis in the phototrophic consortium "Chlorochromatium aggregatum".</title>
        <authorList>
            <person name="Liu Z."/>
            <person name="Muller J."/>
            <person name="Li T."/>
            <person name="Alvey R.M."/>
            <person name="Vogl K."/>
            <person name="Frigaard N.U."/>
            <person name="Rockwell N.C."/>
            <person name="Boyd E.S."/>
            <person name="Tomsho L.P."/>
            <person name="Schuster S.C."/>
            <person name="Henke P."/>
            <person name="Rohde M."/>
            <person name="Overmann J."/>
            <person name="Bryant D.A."/>
        </authorList>
    </citation>
    <scope>NUCLEOTIDE SEQUENCE [LARGE SCALE GENOMIC DNA]</scope>
    <source>
        <strain evidence="1">CR</strain>
    </source>
</reference>
<dbReference type="AlphaFoldDB" id="U5ND22"/>
<dbReference type="KEGG" id="cbx:Cenrod_2067"/>
<accession>U5ND22</accession>
<gene>
    <name evidence="1" type="ORF">Cenrod_2067</name>
</gene>
<sequence length="142" mass="16474">MFIIIEELNKILAYIIRSNYHAEGIQFFTPDDFSQQLAYMSRPSGYVISPHVHNPVKREVQYTKEVLFIKSGKIRVDFYNEDKKYLQSRILCTGDVLLLAHGGHGFEMLEDSEIIEVKQGPYAGEQDKTRFIPTVDQIYIPE</sequence>
<evidence type="ECO:0000313" key="1">
    <source>
        <dbReference type="EMBL" id="AGX88138.1"/>
    </source>
</evidence>
<dbReference type="Proteomes" id="UP000017184">
    <property type="component" value="Chromosome"/>
</dbReference>
<dbReference type="SUPFAM" id="SSF51182">
    <property type="entry name" value="RmlC-like cupins"/>
    <property type="match status" value="1"/>
</dbReference>
<dbReference type="EMBL" id="CP004885">
    <property type="protein sequence ID" value="AGX88138.1"/>
    <property type="molecule type" value="Genomic_DNA"/>
</dbReference>
<evidence type="ECO:0000313" key="2">
    <source>
        <dbReference type="Proteomes" id="UP000017184"/>
    </source>
</evidence>
<keyword evidence="2" id="KW-1185">Reference proteome</keyword>
<organism evidence="1 2">
    <name type="scientific">Candidatus Symbiobacter mobilis CR</name>
    <dbReference type="NCBI Taxonomy" id="946483"/>
    <lineage>
        <taxon>Bacteria</taxon>
        <taxon>Pseudomonadati</taxon>
        <taxon>Pseudomonadota</taxon>
        <taxon>Betaproteobacteria</taxon>
        <taxon>Burkholderiales</taxon>
        <taxon>Comamonadaceae</taxon>
    </lineage>
</organism>
<dbReference type="RefSeq" id="WP_022775125.1">
    <property type="nucleotide sequence ID" value="NC_022576.1"/>
</dbReference>
<dbReference type="STRING" id="946483.Cenrod_2067"/>